<proteinExistence type="predicted"/>
<dbReference type="EMBL" id="CM012437">
    <property type="protein sequence ID" value="RVE75962.1"/>
    <property type="molecule type" value="Genomic_DNA"/>
</dbReference>
<keyword evidence="2" id="KW-0472">Membrane</keyword>
<evidence type="ECO:0000313" key="4">
    <source>
        <dbReference type="Proteomes" id="UP000283210"/>
    </source>
</evidence>
<keyword evidence="4" id="KW-1185">Reference proteome</keyword>
<dbReference type="AlphaFoldDB" id="A0A437DMM7"/>
<dbReference type="OrthoDB" id="6133475at2759"/>
<evidence type="ECO:0000256" key="2">
    <source>
        <dbReference type="SAM" id="Phobius"/>
    </source>
</evidence>
<name>A0A437DMM7_ORYJA</name>
<reference evidence="3 4" key="2">
    <citation type="submission" date="2019-01" db="EMBL/GenBank/DDBJ databases">
        <title>A chromosome length genome reference of the Java medaka (oryzias javanicus).</title>
        <authorList>
            <person name="Herpin A."/>
            <person name="Takehana Y."/>
            <person name="Naruse K."/>
            <person name="Ansai S."/>
            <person name="Kawaguchi M."/>
        </authorList>
    </citation>
    <scope>NUCLEOTIDE SEQUENCE [LARGE SCALE GENOMIC DNA]</scope>
    <source>
        <strain evidence="3">RS831</strain>
        <tissue evidence="3">Whole body</tissue>
    </source>
</reference>
<evidence type="ECO:0000256" key="1">
    <source>
        <dbReference type="SAM" id="Coils"/>
    </source>
</evidence>
<accession>A0A437DMM7</accession>
<organism evidence="3 4">
    <name type="scientific">Oryzias javanicus</name>
    <name type="common">Javanese ricefish</name>
    <name type="synonym">Aplocheilus javanicus</name>
    <dbReference type="NCBI Taxonomy" id="123683"/>
    <lineage>
        <taxon>Eukaryota</taxon>
        <taxon>Metazoa</taxon>
        <taxon>Chordata</taxon>
        <taxon>Craniata</taxon>
        <taxon>Vertebrata</taxon>
        <taxon>Euteleostomi</taxon>
        <taxon>Actinopterygii</taxon>
        <taxon>Neopterygii</taxon>
        <taxon>Teleostei</taxon>
        <taxon>Neoteleostei</taxon>
        <taxon>Acanthomorphata</taxon>
        <taxon>Ovalentaria</taxon>
        <taxon>Atherinomorphae</taxon>
        <taxon>Beloniformes</taxon>
        <taxon>Adrianichthyidae</taxon>
        <taxon>Oryziinae</taxon>
        <taxon>Oryzias</taxon>
    </lineage>
</organism>
<dbReference type="Proteomes" id="UP000283210">
    <property type="component" value="Chromosome 1"/>
</dbReference>
<reference evidence="3 4" key="1">
    <citation type="submission" date="2018-11" db="EMBL/GenBank/DDBJ databases">
        <authorList>
            <person name="Lopez-Roques C."/>
            <person name="Donnadieu C."/>
            <person name="Bouchez O."/>
            <person name="Klopp C."/>
            <person name="Cabau C."/>
            <person name="Zahm M."/>
        </authorList>
    </citation>
    <scope>NUCLEOTIDE SEQUENCE [LARGE SCALE GENOMIC DNA]</scope>
    <source>
        <strain evidence="3">RS831</strain>
        <tissue evidence="3">Whole body</tissue>
    </source>
</reference>
<keyword evidence="1" id="KW-0175">Coiled coil</keyword>
<feature type="transmembrane region" description="Helical" evidence="2">
    <location>
        <begin position="21"/>
        <end position="40"/>
    </location>
</feature>
<keyword evidence="2" id="KW-0812">Transmembrane</keyword>
<sequence>MRHYDNEQPGQNNQKRTSCKRLILGFGLLCISQAILNISLRMTLNCSKNPFHCNATDVTVHTLDEAIEIGVMNKYQKLQEKIKALIRDNEILERRNKELMGKCGWERPEKNHTLDIPLKG</sequence>
<evidence type="ECO:0000313" key="3">
    <source>
        <dbReference type="EMBL" id="RVE75962.1"/>
    </source>
</evidence>
<gene>
    <name evidence="3" type="ORF">OJAV_G00003940</name>
</gene>
<protein>
    <submittedName>
        <fullName evidence="3">Uncharacterized protein</fullName>
    </submittedName>
</protein>
<feature type="coiled-coil region" evidence="1">
    <location>
        <begin position="75"/>
        <end position="102"/>
    </location>
</feature>
<keyword evidence="2" id="KW-1133">Transmembrane helix</keyword>